<feature type="domain" description="YprB ribonuclease H-like" evidence="1">
    <location>
        <begin position="7"/>
        <end position="166"/>
    </location>
</feature>
<proteinExistence type="predicted"/>
<dbReference type="InterPro" id="IPR036397">
    <property type="entry name" value="RNaseH_sf"/>
</dbReference>
<protein>
    <recommendedName>
        <fullName evidence="1">YprB ribonuclease H-like domain-containing protein</fullName>
    </recommendedName>
</protein>
<dbReference type="Proteomes" id="UP000070163">
    <property type="component" value="Unassembled WGS sequence"/>
</dbReference>
<dbReference type="PANTHER" id="PTHR38462:SF1">
    <property type="entry name" value="YPRB RIBONUCLEASE H-LIKE DOMAIN-CONTAINING PROTEIN"/>
    <property type="match status" value="1"/>
</dbReference>
<evidence type="ECO:0000313" key="2">
    <source>
        <dbReference type="EMBL" id="KXA89653.1"/>
    </source>
</evidence>
<comment type="caution">
    <text evidence="2">The sequence shown here is derived from an EMBL/GenBank/DDBJ whole genome shotgun (WGS) entry which is preliminary data.</text>
</comment>
<evidence type="ECO:0000313" key="3">
    <source>
        <dbReference type="Proteomes" id="UP000070163"/>
    </source>
</evidence>
<evidence type="ECO:0000259" key="1">
    <source>
        <dbReference type="Pfam" id="PF13482"/>
    </source>
</evidence>
<accession>A0A133U638</accession>
<dbReference type="Pfam" id="PF13482">
    <property type="entry name" value="RNase_H_2"/>
    <property type="match status" value="1"/>
</dbReference>
<dbReference type="SUPFAM" id="SSF53098">
    <property type="entry name" value="Ribonuclease H-like"/>
    <property type="match status" value="1"/>
</dbReference>
<organism evidence="2 3">
    <name type="scientific">candidate division MSBL1 archaeon SCGC-AAA259A05</name>
    <dbReference type="NCBI Taxonomy" id="1698259"/>
    <lineage>
        <taxon>Archaea</taxon>
        <taxon>Methanobacteriati</taxon>
        <taxon>Methanobacteriota</taxon>
        <taxon>candidate division MSBL1</taxon>
    </lineage>
</organism>
<dbReference type="EMBL" id="LHXJ01000069">
    <property type="protein sequence ID" value="KXA89653.1"/>
    <property type="molecule type" value="Genomic_DNA"/>
</dbReference>
<gene>
    <name evidence="2" type="ORF">AKJ57_05045</name>
</gene>
<reference evidence="2 3" key="1">
    <citation type="journal article" date="2016" name="Sci. Rep.">
        <title>Metabolic traits of an uncultured archaeal lineage -MSBL1- from brine pools of the Red Sea.</title>
        <authorList>
            <person name="Mwirichia R."/>
            <person name="Alam I."/>
            <person name="Rashid M."/>
            <person name="Vinu M."/>
            <person name="Ba-Alawi W."/>
            <person name="Anthony Kamau A."/>
            <person name="Kamanda Ngugi D."/>
            <person name="Goker M."/>
            <person name="Klenk H.P."/>
            <person name="Bajic V."/>
            <person name="Stingl U."/>
        </authorList>
    </citation>
    <scope>NUCLEOTIDE SEQUENCE [LARGE SCALE GENOMIC DNA]</scope>
    <source>
        <strain evidence="2">SCGC-AAA259A05</strain>
    </source>
</reference>
<dbReference type="InterPro" id="IPR038720">
    <property type="entry name" value="YprB_RNase_H-like_dom"/>
</dbReference>
<dbReference type="PANTHER" id="PTHR38462">
    <property type="entry name" value="EXONUCLEASE-LIKE PROTEIN"/>
    <property type="match status" value="1"/>
</dbReference>
<sequence length="181" mass="20712">MIQLPTFLDIETSSLKADRGRVTAIGLLKGKNLTIRPAWESEEEKSLIEWMNSELGKDTVVTWYGSKFDIPFLLTRSALLNIDPDPLLKAPKLDLYQKCEKNLNLSSYSLKSVARFLNIKPKSEFSGKDMVGLHKLAKKGNEKAKSALLNHCKDDLTTLKQVYQHLKPYIKNRDVPYEKFR</sequence>
<dbReference type="AlphaFoldDB" id="A0A133U638"/>
<dbReference type="GO" id="GO:0003676">
    <property type="term" value="F:nucleic acid binding"/>
    <property type="evidence" value="ECO:0007669"/>
    <property type="project" value="InterPro"/>
</dbReference>
<dbReference type="InterPro" id="IPR012337">
    <property type="entry name" value="RNaseH-like_sf"/>
</dbReference>
<dbReference type="Gene3D" id="3.30.420.10">
    <property type="entry name" value="Ribonuclease H-like superfamily/Ribonuclease H"/>
    <property type="match status" value="1"/>
</dbReference>
<name>A0A133U638_9EURY</name>
<keyword evidence="3" id="KW-1185">Reference proteome</keyword>